<reference evidence="2" key="1">
    <citation type="journal article" date="2017" name="Nat. Ecol. Evol.">
        <title>Genome expansion and lineage-specific genetic innovations in the forest pathogenic fungi Armillaria.</title>
        <authorList>
            <person name="Sipos G."/>
            <person name="Prasanna A.N."/>
            <person name="Walter M.C."/>
            <person name="O'Connor E."/>
            <person name="Balint B."/>
            <person name="Krizsan K."/>
            <person name="Kiss B."/>
            <person name="Hess J."/>
            <person name="Varga T."/>
            <person name="Slot J."/>
            <person name="Riley R."/>
            <person name="Boka B."/>
            <person name="Rigling D."/>
            <person name="Barry K."/>
            <person name="Lee J."/>
            <person name="Mihaltcheva S."/>
            <person name="LaButti K."/>
            <person name="Lipzen A."/>
            <person name="Waldron R."/>
            <person name="Moloney N.M."/>
            <person name="Sperisen C."/>
            <person name="Kredics L."/>
            <person name="Vagvoelgyi C."/>
            <person name="Patrignani A."/>
            <person name="Fitzpatrick D."/>
            <person name="Nagy I."/>
            <person name="Doyle S."/>
            <person name="Anderson J.B."/>
            <person name="Grigoriev I.V."/>
            <person name="Gueldener U."/>
            <person name="Muensterkoetter M."/>
            <person name="Nagy L.G."/>
        </authorList>
    </citation>
    <scope>NUCLEOTIDE SEQUENCE [LARGE SCALE GENOMIC DNA]</scope>
    <source>
        <strain evidence="2">Ar21-2</strain>
    </source>
</reference>
<dbReference type="AlphaFoldDB" id="A0A2H3DFE1"/>
<proteinExistence type="predicted"/>
<evidence type="ECO:0008006" key="3">
    <source>
        <dbReference type="Google" id="ProtNLM"/>
    </source>
</evidence>
<accession>A0A2H3DFE1</accession>
<dbReference type="InParanoid" id="A0A2H3DFE1"/>
<dbReference type="EMBL" id="KZ293666">
    <property type="protein sequence ID" value="PBK90142.1"/>
    <property type="molecule type" value="Genomic_DNA"/>
</dbReference>
<gene>
    <name evidence="1" type="ORF">ARMGADRAFT_305882</name>
</gene>
<dbReference type="Proteomes" id="UP000217790">
    <property type="component" value="Unassembled WGS sequence"/>
</dbReference>
<dbReference type="OrthoDB" id="3365698at2759"/>
<organism evidence="1 2">
    <name type="scientific">Armillaria gallica</name>
    <name type="common">Bulbous honey fungus</name>
    <name type="synonym">Armillaria bulbosa</name>
    <dbReference type="NCBI Taxonomy" id="47427"/>
    <lineage>
        <taxon>Eukaryota</taxon>
        <taxon>Fungi</taxon>
        <taxon>Dikarya</taxon>
        <taxon>Basidiomycota</taxon>
        <taxon>Agaricomycotina</taxon>
        <taxon>Agaricomycetes</taxon>
        <taxon>Agaricomycetidae</taxon>
        <taxon>Agaricales</taxon>
        <taxon>Marasmiineae</taxon>
        <taxon>Physalacriaceae</taxon>
        <taxon>Armillaria</taxon>
    </lineage>
</organism>
<sequence length="237" mass="27070">MVLQIPLTLLEQMKMIRGKIPCLESFTMKMMHISFFGSLVDSELPDDVRNVFIDAPHLQKVILYDTPKPDDYRLPLHITHLATFWGNVSNLEAYQSLVECHFVIEEPDDSLHPIHLLNVRRLIISSSDLLSRLRLPSLDDLTISKGPGFGADMRVIVSMMNNFVYHSRCSLTRLAIYHSIASYDGFINDCPLLMDSLASLEIEIYWNMEDVFDALASIGFLPNSQHLLLRIRSIQPP</sequence>
<evidence type="ECO:0000313" key="2">
    <source>
        <dbReference type="Proteomes" id="UP000217790"/>
    </source>
</evidence>
<keyword evidence="2" id="KW-1185">Reference proteome</keyword>
<evidence type="ECO:0000313" key="1">
    <source>
        <dbReference type="EMBL" id="PBK90142.1"/>
    </source>
</evidence>
<protein>
    <recommendedName>
        <fullName evidence="3">F-box domain-containing protein</fullName>
    </recommendedName>
</protein>
<name>A0A2H3DFE1_ARMGA</name>